<evidence type="ECO:0000256" key="7">
    <source>
        <dbReference type="RuleBase" id="RU363032"/>
    </source>
</evidence>
<reference evidence="10" key="1">
    <citation type="submission" date="2016-04" db="EMBL/GenBank/DDBJ databases">
        <authorList>
            <person name="Lyu Z."/>
            <person name="Lyu W."/>
        </authorList>
    </citation>
    <scope>NUCLEOTIDE SEQUENCE [LARGE SCALE GENOMIC DNA]</scope>
    <source>
        <strain evidence="10">C44</strain>
    </source>
</reference>
<keyword evidence="4 7" id="KW-0812">Transmembrane</keyword>
<dbReference type="GO" id="GO:0055085">
    <property type="term" value="P:transmembrane transport"/>
    <property type="evidence" value="ECO:0007669"/>
    <property type="project" value="InterPro"/>
</dbReference>
<evidence type="ECO:0000256" key="4">
    <source>
        <dbReference type="ARBA" id="ARBA00022692"/>
    </source>
</evidence>
<dbReference type="PROSITE" id="PS50928">
    <property type="entry name" value="ABC_TM1"/>
    <property type="match status" value="1"/>
</dbReference>
<dbReference type="InterPro" id="IPR051393">
    <property type="entry name" value="ABC_transporter_permease"/>
</dbReference>
<dbReference type="AlphaFoldDB" id="A0A179SRC8"/>
<evidence type="ECO:0000256" key="5">
    <source>
        <dbReference type="ARBA" id="ARBA00022989"/>
    </source>
</evidence>
<comment type="similarity">
    <text evidence="7">Belongs to the binding-protein-dependent transport system permease family.</text>
</comment>
<evidence type="ECO:0000256" key="3">
    <source>
        <dbReference type="ARBA" id="ARBA00022475"/>
    </source>
</evidence>
<dbReference type="CDD" id="cd06261">
    <property type="entry name" value="TM_PBP2"/>
    <property type="match status" value="1"/>
</dbReference>
<name>A0A179SRC8_9BACI</name>
<dbReference type="STRING" id="152268.A6K24_12040"/>
<keyword evidence="10" id="KW-1185">Reference proteome</keyword>
<gene>
    <name evidence="9" type="ORF">A6K24_12040</name>
</gene>
<evidence type="ECO:0000259" key="8">
    <source>
        <dbReference type="PROSITE" id="PS50928"/>
    </source>
</evidence>
<evidence type="ECO:0000313" key="9">
    <source>
        <dbReference type="EMBL" id="OAS82842.1"/>
    </source>
</evidence>
<evidence type="ECO:0000256" key="6">
    <source>
        <dbReference type="ARBA" id="ARBA00023136"/>
    </source>
</evidence>
<dbReference type="Gene3D" id="1.10.3720.10">
    <property type="entry name" value="MetI-like"/>
    <property type="match status" value="1"/>
</dbReference>
<dbReference type="InterPro" id="IPR000515">
    <property type="entry name" value="MetI-like"/>
</dbReference>
<dbReference type="Pfam" id="PF00528">
    <property type="entry name" value="BPD_transp_1"/>
    <property type="match status" value="1"/>
</dbReference>
<organism evidence="9 10">
    <name type="scientific">Metabacillus litoralis</name>
    <dbReference type="NCBI Taxonomy" id="152268"/>
    <lineage>
        <taxon>Bacteria</taxon>
        <taxon>Bacillati</taxon>
        <taxon>Bacillota</taxon>
        <taxon>Bacilli</taxon>
        <taxon>Bacillales</taxon>
        <taxon>Bacillaceae</taxon>
        <taxon>Metabacillus</taxon>
    </lineage>
</organism>
<evidence type="ECO:0000256" key="1">
    <source>
        <dbReference type="ARBA" id="ARBA00004651"/>
    </source>
</evidence>
<dbReference type="RefSeq" id="WP_185653425.1">
    <property type="nucleotide sequence ID" value="NZ_LWSG01000044.1"/>
</dbReference>
<feature type="transmembrane region" description="Helical" evidence="7">
    <location>
        <begin position="176"/>
        <end position="201"/>
    </location>
</feature>
<proteinExistence type="inferred from homology"/>
<dbReference type="SUPFAM" id="SSF161098">
    <property type="entry name" value="MetI-like"/>
    <property type="match status" value="1"/>
</dbReference>
<comment type="subcellular location">
    <subcellularLocation>
        <location evidence="1 7">Cell membrane</location>
        <topology evidence="1 7">Multi-pass membrane protein</topology>
    </subcellularLocation>
</comment>
<dbReference type="SUPFAM" id="SSF160964">
    <property type="entry name" value="MalF N-terminal region-like"/>
    <property type="match status" value="1"/>
</dbReference>
<keyword evidence="6 7" id="KW-0472">Membrane</keyword>
<protein>
    <recommendedName>
        <fullName evidence="8">ABC transmembrane type-1 domain-containing protein</fullName>
    </recommendedName>
</protein>
<sequence length="315" mass="35885">MPETVQQIENKEIVKINKKSGKLRFNWKSGYGMLIPSFILLITFMYYPALIAIGFSFTNWDGFNQPQFTGIQNYISLFKDKIFLISMKNVGIWTVVKVLVELLVPLIVAVMIFHLKSKRMQYIYRVLFVIPVVVPGIVMFMIWSFIYDPNVGVLNTLLKTLGLEGIIQNWLGDPNIALYALMFVGFPFVVPFNLLIFFAGLQSISESVYESAKLDGITKVRRFFQIEIPLVMGQVKLILILTVIQLLQNVTLPLVMTNGGPGYSSYVPGLYMYFLAFQNGEFGLGMAVSMIIFVIVLILTWIQMKYINPSTEYKA</sequence>
<feature type="transmembrane region" description="Helical" evidence="7">
    <location>
        <begin position="90"/>
        <end position="115"/>
    </location>
</feature>
<accession>A0A179SRC8</accession>
<feature type="transmembrane region" description="Helical" evidence="7">
    <location>
        <begin position="282"/>
        <end position="302"/>
    </location>
</feature>
<feature type="transmembrane region" description="Helical" evidence="7">
    <location>
        <begin position="222"/>
        <end position="247"/>
    </location>
</feature>
<evidence type="ECO:0000313" key="10">
    <source>
        <dbReference type="Proteomes" id="UP000078534"/>
    </source>
</evidence>
<keyword evidence="2 7" id="KW-0813">Transport</keyword>
<keyword evidence="3" id="KW-1003">Cell membrane</keyword>
<feature type="transmembrane region" description="Helical" evidence="7">
    <location>
        <begin position="31"/>
        <end position="57"/>
    </location>
</feature>
<evidence type="ECO:0000256" key="2">
    <source>
        <dbReference type="ARBA" id="ARBA00022448"/>
    </source>
</evidence>
<dbReference type="PANTHER" id="PTHR30193">
    <property type="entry name" value="ABC TRANSPORTER PERMEASE PROTEIN"/>
    <property type="match status" value="1"/>
</dbReference>
<dbReference type="EMBL" id="LWSG01000044">
    <property type="protein sequence ID" value="OAS82842.1"/>
    <property type="molecule type" value="Genomic_DNA"/>
</dbReference>
<keyword evidence="5 7" id="KW-1133">Transmembrane helix</keyword>
<comment type="caution">
    <text evidence="9">The sequence shown here is derived from an EMBL/GenBank/DDBJ whole genome shotgun (WGS) entry which is preliminary data.</text>
</comment>
<dbReference type="PANTHER" id="PTHR30193:SF37">
    <property type="entry name" value="INNER MEMBRANE ABC TRANSPORTER PERMEASE PROTEIN YCJO"/>
    <property type="match status" value="1"/>
</dbReference>
<dbReference type="GO" id="GO:0005886">
    <property type="term" value="C:plasma membrane"/>
    <property type="evidence" value="ECO:0007669"/>
    <property type="project" value="UniProtKB-SubCell"/>
</dbReference>
<feature type="domain" description="ABC transmembrane type-1" evidence="8">
    <location>
        <begin position="87"/>
        <end position="303"/>
    </location>
</feature>
<dbReference type="Proteomes" id="UP000078534">
    <property type="component" value="Unassembled WGS sequence"/>
</dbReference>
<dbReference type="InterPro" id="IPR035906">
    <property type="entry name" value="MetI-like_sf"/>
</dbReference>
<feature type="transmembrane region" description="Helical" evidence="7">
    <location>
        <begin position="122"/>
        <end position="146"/>
    </location>
</feature>